<feature type="region of interest" description="Disordered" evidence="4">
    <location>
        <begin position="312"/>
        <end position="332"/>
    </location>
</feature>
<sequence>MPIVLGIDIGTTAVKACLVSGEAHVMSNSTVEYSMQCLSSPFPKGSETDVSSVLVAVLSAVRALDLPRFPPTAVALCGQMHGIVWWSAKDLVDGVNQVLSSTSKTVPTAWSSLISWQDGRCDGAFLDACRSRVPDHLSPLSSGYGIATFAHVMQHSPCQVERFDTCGTIMDLVAFALCGHTRPTDATMDTTNAFSWGAFDSQAHAWPASAVSALGIPVDILPRVVRPGSIVGMMASRTTSVFANVIAASSIPVYAPMGDHPCSVLALLHVHHVVSPVEVASPLRCLAPSLVQQRSVSRVVINIGTSAQLSYVETPSSRPDDDENRRDGNSYSFEKRPYFGSQDLYVAAALTGGNVFARFVANCVQWATDLGVPSTASDGRMFANVIAMGLQRTDTALTCRPTFGGERSQSANNTTGQLSNMAMDNWSIGDMSAAIARGIVTNLIELLPKRKQIELRRRRFCPTLKLVANLKRAVCRVLGSGNALLRNALLQHFVQAEFAPNAVVLCRESDAAVGAALVVLQYGAPSI</sequence>
<dbReference type="EMBL" id="KI913995">
    <property type="protein sequence ID" value="ETV93026.1"/>
    <property type="molecule type" value="Genomic_DNA"/>
</dbReference>
<gene>
    <name evidence="6" type="ORF">H310_12857</name>
</gene>
<evidence type="ECO:0000256" key="4">
    <source>
        <dbReference type="SAM" id="MobiDB-lite"/>
    </source>
</evidence>
<dbReference type="STRING" id="157072.A0A024THF9"/>
<evidence type="ECO:0000256" key="3">
    <source>
        <dbReference type="ARBA" id="ARBA00022777"/>
    </source>
</evidence>
<dbReference type="Pfam" id="PF00370">
    <property type="entry name" value="FGGY_N"/>
    <property type="match status" value="1"/>
</dbReference>
<feature type="compositionally biased region" description="Basic and acidic residues" evidence="4">
    <location>
        <begin position="323"/>
        <end position="332"/>
    </location>
</feature>
<dbReference type="InterPro" id="IPR018484">
    <property type="entry name" value="FGGY_N"/>
</dbReference>
<dbReference type="Gene3D" id="3.30.420.40">
    <property type="match status" value="2"/>
</dbReference>
<dbReference type="PANTHER" id="PTHR10196:SF67">
    <property type="entry name" value="SEDOHEPTULOKINASE"/>
    <property type="match status" value="1"/>
</dbReference>
<comment type="similarity">
    <text evidence="1">Belongs to the FGGY kinase family.</text>
</comment>
<evidence type="ECO:0000256" key="1">
    <source>
        <dbReference type="ARBA" id="ARBA00009156"/>
    </source>
</evidence>
<dbReference type="PANTHER" id="PTHR10196">
    <property type="entry name" value="SUGAR KINASE"/>
    <property type="match status" value="1"/>
</dbReference>
<dbReference type="SUPFAM" id="SSF53067">
    <property type="entry name" value="Actin-like ATPase domain"/>
    <property type="match status" value="1"/>
</dbReference>
<dbReference type="VEuPathDB" id="FungiDB:H310_12857"/>
<name>A0A024THF9_9STRA</name>
<dbReference type="GO" id="GO:0050277">
    <property type="term" value="F:sedoheptulokinase activity"/>
    <property type="evidence" value="ECO:0007669"/>
    <property type="project" value="TreeGrafter"/>
</dbReference>
<keyword evidence="3" id="KW-0418">Kinase</keyword>
<feature type="domain" description="Carbohydrate kinase FGGY N-terminal" evidence="5">
    <location>
        <begin position="3"/>
        <end position="263"/>
    </location>
</feature>
<dbReference type="AlphaFoldDB" id="A0A024THF9"/>
<protein>
    <recommendedName>
        <fullName evidence="5">Carbohydrate kinase FGGY N-terminal domain-containing protein</fullName>
    </recommendedName>
</protein>
<dbReference type="GeneID" id="20089907"/>
<reference evidence="6" key="1">
    <citation type="submission" date="2013-12" db="EMBL/GenBank/DDBJ databases">
        <title>The Genome Sequence of Aphanomyces invadans NJM9701.</title>
        <authorList>
            <consortium name="The Broad Institute Genomics Platform"/>
            <person name="Russ C."/>
            <person name="Tyler B."/>
            <person name="van West P."/>
            <person name="Dieguez-Uribeondo J."/>
            <person name="Young S.K."/>
            <person name="Zeng Q."/>
            <person name="Gargeya S."/>
            <person name="Fitzgerald M."/>
            <person name="Abouelleil A."/>
            <person name="Alvarado L."/>
            <person name="Chapman S.B."/>
            <person name="Gainer-Dewar J."/>
            <person name="Goldberg J."/>
            <person name="Griggs A."/>
            <person name="Gujja S."/>
            <person name="Hansen M."/>
            <person name="Howarth C."/>
            <person name="Imamovic A."/>
            <person name="Ireland A."/>
            <person name="Larimer J."/>
            <person name="McCowan C."/>
            <person name="Murphy C."/>
            <person name="Pearson M."/>
            <person name="Poon T.W."/>
            <person name="Priest M."/>
            <person name="Roberts A."/>
            <person name="Saif S."/>
            <person name="Shea T."/>
            <person name="Sykes S."/>
            <person name="Wortman J."/>
            <person name="Nusbaum C."/>
            <person name="Birren B."/>
        </authorList>
    </citation>
    <scope>NUCLEOTIDE SEQUENCE [LARGE SCALE GENOMIC DNA]</scope>
    <source>
        <strain evidence="6">NJM9701</strain>
    </source>
</reference>
<dbReference type="eggNOG" id="KOG2517">
    <property type="taxonomic scope" value="Eukaryota"/>
</dbReference>
<evidence type="ECO:0000313" key="6">
    <source>
        <dbReference type="EMBL" id="ETV93026.1"/>
    </source>
</evidence>
<dbReference type="CDD" id="cd07777">
    <property type="entry name" value="ASKHA_NBD_FGGY_SHK"/>
    <property type="match status" value="1"/>
</dbReference>
<dbReference type="OrthoDB" id="10264182at2759"/>
<accession>A0A024THF9</accession>
<dbReference type="InterPro" id="IPR043129">
    <property type="entry name" value="ATPase_NBD"/>
</dbReference>
<dbReference type="GO" id="GO:0006071">
    <property type="term" value="P:glycerol metabolic process"/>
    <property type="evidence" value="ECO:0007669"/>
    <property type="project" value="TreeGrafter"/>
</dbReference>
<evidence type="ECO:0000259" key="5">
    <source>
        <dbReference type="Pfam" id="PF00370"/>
    </source>
</evidence>
<keyword evidence="2" id="KW-0808">Transferase</keyword>
<dbReference type="GO" id="GO:0005829">
    <property type="term" value="C:cytosol"/>
    <property type="evidence" value="ECO:0007669"/>
    <property type="project" value="TreeGrafter"/>
</dbReference>
<proteinExistence type="inferred from homology"/>
<organism evidence="6">
    <name type="scientific">Aphanomyces invadans</name>
    <dbReference type="NCBI Taxonomy" id="157072"/>
    <lineage>
        <taxon>Eukaryota</taxon>
        <taxon>Sar</taxon>
        <taxon>Stramenopiles</taxon>
        <taxon>Oomycota</taxon>
        <taxon>Saprolegniomycetes</taxon>
        <taxon>Saprolegniales</taxon>
        <taxon>Verrucalvaceae</taxon>
        <taxon>Aphanomyces</taxon>
    </lineage>
</organism>
<evidence type="ECO:0000256" key="2">
    <source>
        <dbReference type="ARBA" id="ARBA00022679"/>
    </source>
</evidence>
<dbReference type="RefSeq" id="XP_008878300.1">
    <property type="nucleotide sequence ID" value="XM_008880078.1"/>
</dbReference>